<organism evidence="15">
    <name type="scientific">Lygus hesperus</name>
    <name type="common">Western plant bug</name>
    <dbReference type="NCBI Taxonomy" id="30085"/>
    <lineage>
        <taxon>Eukaryota</taxon>
        <taxon>Metazoa</taxon>
        <taxon>Ecdysozoa</taxon>
        <taxon>Arthropoda</taxon>
        <taxon>Hexapoda</taxon>
        <taxon>Insecta</taxon>
        <taxon>Pterygota</taxon>
        <taxon>Neoptera</taxon>
        <taxon>Paraneoptera</taxon>
        <taxon>Hemiptera</taxon>
        <taxon>Heteroptera</taxon>
        <taxon>Panheteroptera</taxon>
        <taxon>Cimicomorpha</taxon>
        <taxon>Miridae</taxon>
        <taxon>Mirini</taxon>
        <taxon>Lygus</taxon>
    </lineage>
</organism>
<dbReference type="GO" id="GO:0006325">
    <property type="term" value="P:chromatin organization"/>
    <property type="evidence" value="ECO:0007669"/>
    <property type="project" value="UniProtKB-KW"/>
</dbReference>
<name>A0A0A9Y2C0_LYGHE</name>
<evidence type="ECO:0000256" key="2">
    <source>
        <dbReference type="ARBA" id="ARBA00004286"/>
    </source>
</evidence>
<dbReference type="EMBL" id="GBHO01040917">
    <property type="protein sequence ID" value="JAG02687.1"/>
    <property type="molecule type" value="Transcribed_RNA"/>
</dbReference>
<evidence type="ECO:0000259" key="12">
    <source>
        <dbReference type="Pfam" id="PF14911"/>
    </source>
</evidence>
<feature type="domain" description="Protein MMS22-like N-terminal" evidence="11">
    <location>
        <begin position="77"/>
        <end position="656"/>
    </location>
</feature>
<keyword evidence="7" id="KW-0156">Chromatin regulator</keyword>
<comment type="similarity">
    <text evidence="3">Belongs to the MMS22 family. MMS22L subfamily.</text>
</comment>
<evidence type="ECO:0000313" key="13">
    <source>
        <dbReference type="EMBL" id="JAG02687.1"/>
    </source>
</evidence>
<evidence type="ECO:0000256" key="1">
    <source>
        <dbReference type="ARBA" id="ARBA00004123"/>
    </source>
</evidence>
<evidence type="ECO:0000256" key="6">
    <source>
        <dbReference type="ARBA" id="ARBA00022763"/>
    </source>
</evidence>
<dbReference type="EMBL" id="GBHO01040912">
    <property type="protein sequence ID" value="JAG02692.1"/>
    <property type="molecule type" value="Transcribed_RNA"/>
</dbReference>
<dbReference type="GO" id="GO:0043596">
    <property type="term" value="C:nuclear replication fork"/>
    <property type="evidence" value="ECO:0007669"/>
    <property type="project" value="TreeGrafter"/>
</dbReference>
<dbReference type="GO" id="GO:0031297">
    <property type="term" value="P:replication fork processing"/>
    <property type="evidence" value="ECO:0007669"/>
    <property type="project" value="InterPro"/>
</dbReference>
<evidence type="ECO:0000256" key="4">
    <source>
        <dbReference type="ARBA" id="ARBA00021061"/>
    </source>
</evidence>
<protein>
    <recommendedName>
        <fullName evidence="4">Protein MMS22-like</fullName>
    </recommendedName>
    <alternativeName>
        <fullName evidence="10">Methyl methanesulfonate-sensitivity protein 22-like</fullName>
    </alternativeName>
</protein>
<dbReference type="PANTHER" id="PTHR28547:SF1">
    <property type="entry name" value="PROTEIN MMS22-LIKE"/>
    <property type="match status" value="1"/>
</dbReference>
<reference evidence="15" key="2">
    <citation type="submission" date="2014-07" db="EMBL/GenBank/DDBJ databases">
        <authorList>
            <person name="Hull J."/>
        </authorList>
    </citation>
    <scope>NUCLEOTIDE SEQUENCE</scope>
</reference>
<keyword evidence="5" id="KW-0158">Chromosome</keyword>
<reference evidence="15" key="1">
    <citation type="journal article" date="2014" name="PLoS ONE">
        <title>Transcriptome-Based Identification of ABC Transporters in the Western Tarnished Plant Bug Lygus hesperus.</title>
        <authorList>
            <person name="Hull J.J."/>
            <person name="Chaney K."/>
            <person name="Geib S.M."/>
            <person name="Fabrick J.A."/>
            <person name="Brent C.S."/>
            <person name="Walsh D."/>
            <person name="Lavine L.C."/>
        </authorList>
    </citation>
    <scope>NUCLEOTIDE SEQUENCE</scope>
</reference>
<dbReference type="GO" id="GO:0000724">
    <property type="term" value="P:double-strand break repair via homologous recombination"/>
    <property type="evidence" value="ECO:0007669"/>
    <property type="project" value="InterPro"/>
</dbReference>
<evidence type="ECO:0000256" key="7">
    <source>
        <dbReference type="ARBA" id="ARBA00022853"/>
    </source>
</evidence>
<evidence type="ECO:0000259" key="11">
    <source>
        <dbReference type="Pfam" id="PF14910"/>
    </source>
</evidence>
<gene>
    <name evidence="14" type="ORF">CM83_88204</name>
    <name evidence="15" type="ORF">CM83_88206</name>
    <name evidence="13" type="ORF">CM83_88210</name>
</gene>
<evidence type="ECO:0000256" key="9">
    <source>
        <dbReference type="ARBA" id="ARBA00023242"/>
    </source>
</evidence>
<keyword evidence="8" id="KW-0234">DNA repair</keyword>
<dbReference type="InterPro" id="IPR029425">
    <property type="entry name" value="MMS22L_N"/>
</dbReference>
<evidence type="ECO:0000313" key="14">
    <source>
        <dbReference type="EMBL" id="JAG02692.1"/>
    </source>
</evidence>
<accession>A0A0A9Y2C0</accession>
<dbReference type="Pfam" id="PF14910">
    <property type="entry name" value="MMS22L_N"/>
    <property type="match status" value="1"/>
</dbReference>
<dbReference type="InterPro" id="IPR029424">
    <property type="entry name" value="MMS22L_C"/>
</dbReference>
<dbReference type="Pfam" id="PF14911">
    <property type="entry name" value="MMS22L_C"/>
    <property type="match status" value="1"/>
</dbReference>
<evidence type="ECO:0000256" key="3">
    <source>
        <dbReference type="ARBA" id="ARBA00006585"/>
    </source>
</evidence>
<dbReference type="PANTHER" id="PTHR28547">
    <property type="entry name" value="PROTEIN MMS22-LIKE"/>
    <property type="match status" value="1"/>
</dbReference>
<keyword evidence="6" id="KW-0227">DNA damage</keyword>
<feature type="domain" description="MMS22-like C-terminal" evidence="12">
    <location>
        <begin position="775"/>
        <end position="1142"/>
    </location>
</feature>
<proteinExistence type="inferred from homology"/>
<comment type="subcellular location">
    <subcellularLocation>
        <location evidence="2">Chromosome</location>
    </subcellularLocation>
    <subcellularLocation>
        <location evidence="1">Nucleus</location>
    </subcellularLocation>
</comment>
<evidence type="ECO:0000256" key="5">
    <source>
        <dbReference type="ARBA" id="ARBA00022454"/>
    </source>
</evidence>
<dbReference type="InterPro" id="IPR042320">
    <property type="entry name" value="MMS22-like"/>
</dbReference>
<dbReference type="AlphaFoldDB" id="A0A0A9Y2C0"/>
<sequence>MIDETNVSDLEEDYFLFSGNSRFHTSPSNAVVRQGDNLHKYLDCLGEVDVDLSKLPKRRSALNEAFEPQDADINARTQQTCLFGKRWDMGSVIQCRMDDLFKMARKDVMTLDSQLITNVLTAKSCGNSSSNSAFSMRRNCVDLYSFLDEYISCVAAVPKYSWCLGKLLRPLCEQMEKLQKQLGPLTSLSESVYLHASNARGNKCEQPSYHLFHMHLDLRWMQINVMLKVYKAWDSHQALCDSQVIESSSITKADISRKANSLMFELIDLAFLRFEKLFGSGCCKKSPFSCSCIQDLWVYLHRFYSSLFNDNEGTAFWSSFCGHIGKINGLHGEDFAVGNPHMYQEAPCSSKAVFSLWLLSNVTILHKSAGLVVSNNHALLENLIKLLVADESNEGDIKTCLVFIESLCIQLWEPKVEPIVCLWEYFHKKINNSFYVPGSSIDSIATLSKTSSGLLKHVRTLIESKRSCATTSYQHFIRIVGLHLQRTKNTPRHWNVIKGRVFSKMSGPRLGGLSQTGEHHVVVLFVMLAITVGIGQVDNKFIEIITTIKRAKDNLSSDLTQGLMAFIVLSLNEKQNVSKLVGVVVDHVNAISPLDGFDVLKRFTEEVQEIFTMDDSPGLGLHLLLDSWMSSYLTCCAPAESSRLLESVLVVVNRIKVRSCLNSPDQDTVLFVERLWEQLNPYFNGMSAHMPVQSAELAASLVVLFINTGNHDRASAIMNLFIVKDCSDVWISRRFITKLILNDNVVSILPRYNKIIIKAWIRCCIICTDAFSMEMKSFTGYISNIDEISCICNNGDSSLLDSKEPLLYLCNSFRSKFESTENIYQKQNLRERLTSYMDGIDRWLKSNTVSQDHEIVQNVFKASGNMVRLCANLLYTKSKPNTVLQQIIDTLLLPASVRNPEYKLSVAVTQSIKEHLHLFIEGLHSLYSNQDSYIMRIIKELITVYVPRCVTLPSPLPPTSSTRFALVAELASFSCNLRCLIFETVSNQFFKKKSKVPHLHACHALTFLKESLSLNDRNADVIKCFIRGCFERLCDMMMFCDDKSAALSHTKKIVKVLLNSDMLRENSDLIDSLTYSLAALCNEHLAWSSRQTFDLVISLSNDAPDLVVRFLPQLLDTIKHIERKRGVGYDKNLRFGLERVETNLRSIKADHHRQD</sequence>
<evidence type="ECO:0000256" key="8">
    <source>
        <dbReference type="ARBA" id="ARBA00023204"/>
    </source>
</evidence>
<evidence type="ECO:0000256" key="10">
    <source>
        <dbReference type="ARBA" id="ARBA00033326"/>
    </source>
</evidence>
<dbReference type="EMBL" id="GBHO01017803">
    <property type="protein sequence ID" value="JAG25801.1"/>
    <property type="molecule type" value="Transcribed_RNA"/>
</dbReference>
<evidence type="ECO:0000313" key="15">
    <source>
        <dbReference type="EMBL" id="JAG25801.1"/>
    </source>
</evidence>
<keyword evidence="9" id="KW-0539">Nucleus</keyword>